<evidence type="ECO:0000256" key="17">
    <source>
        <dbReference type="SAM" id="Phobius"/>
    </source>
</evidence>
<dbReference type="Proteomes" id="UP000094527">
    <property type="component" value="Unassembled WGS sequence"/>
</dbReference>
<comment type="caution">
    <text evidence="18">The sequence shown here is derived from an EMBL/GenBank/DDBJ whole genome shotgun (WGS) entry which is preliminary data.</text>
</comment>
<proteinExistence type="inferred from homology"/>
<dbReference type="InterPro" id="IPR037272">
    <property type="entry name" value="SNS_sf"/>
</dbReference>
<dbReference type="PRINTS" id="PR00176">
    <property type="entry name" value="NANEUSMPORT"/>
</dbReference>
<evidence type="ECO:0000256" key="2">
    <source>
        <dbReference type="ARBA" id="ARBA00006459"/>
    </source>
</evidence>
<dbReference type="PANTHER" id="PTHR11616">
    <property type="entry name" value="SODIUM/CHLORIDE DEPENDENT TRANSPORTER"/>
    <property type="match status" value="1"/>
</dbReference>
<keyword evidence="11" id="KW-0325">Glycoprotein</keyword>
<dbReference type="NCBIfam" id="NF037979">
    <property type="entry name" value="Na_transp"/>
    <property type="match status" value="1"/>
</dbReference>
<feature type="binding site" evidence="15">
    <location>
        <position position="80"/>
    </location>
    <ligand>
        <name>Na(+)</name>
        <dbReference type="ChEBI" id="CHEBI:29101"/>
        <label>1</label>
    </ligand>
</feature>
<dbReference type="SUPFAM" id="SSF161070">
    <property type="entry name" value="SNF-like"/>
    <property type="match status" value="1"/>
</dbReference>
<comment type="similarity">
    <text evidence="2">Belongs to the sodium:neurotransmitter symporter (SNF) (TC 2.A.22) family.</text>
</comment>
<feature type="transmembrane region" description="Helical" evidence="17">
    <location>
        <begin position="502"/>
        <end position="526"/>
    </location>
</feature>
<feature type="transmembrane region" description="Helical" evidence="17">
    <location>
        <begin position="428"/>
        <end position="448"/>
    </location>
</feature>
<protein>
    <recommendedName>
        <fullName evidence="14">Sodium-dependent nutrient amino acid transporter 1</fullName>
    </recommendedName>
</protein>
<feature type="transmembrane region" description="Helical" evidence="17">
    <location>
        <begin position="139"/>
        <end position="166"/>
    </location>
</feature>
<evidence type="ECO:0000256" key="10">
    <source>
        <dbReference type="ARBA" id="ARBA00023136"/>
    </source>
</evidence>
<feature type="transmembrane region" description="Helical" evidence="17">
    <location>
        <begin position="297"/>
        <end position="321"/>
    </location>
</feature>
<dbReference type="GO" id="GO:0005886">
    <property type="term" value="C:plasma membrane"/>
    <property type="evidence" value="ECO:0007669"/>
    <property type="project" value="TreeGrafter"/>
</dbReference>
<evidence type="ECO:0000256" key="14">
    <source>
        <dbReference type="ARBA" id="ARBA00040215"/>
    </source>
</evidence>
<evidence type="ECO:0000256" key="15">
    <source>
        <dbReference type="PIRSR" id="PIRSR600175-1"/>
    </source>
</evidence>
<keyword evidence="4 17" id="KW-0812">Transmembrane</keyword>
<keyword evidence="5" id="KW-0769">Symport</keyword>
<feature type="transmembrane region" description="Helical" evidence="17">
    <location>
        <begin position="97"/>
        <end position="118"/>
    </location>
</feature>
<dbReference type="GO" id="GO:0015179">
    <property type="term" value="F:L-amino acid transmembrane transporter activity"/>
    <property type="evidence" value="ECO:0007669"/>
    <property type="project" value="TreeGrafter"/>
</dbReference>
<evidence type="ECO:0000256" key="16">
    <source>
        <dbReference type="SAM" id="MobiDB-lite"/>
    </source>
</evidence>
<name>A0A1D2MHJ7_ORCCI</name>
<dbReference type="OrthoDB" id="6581954at2759"/>
<dbReference type="CDD" id="cd10324">
    <property type="entry name" value="SLC6sbd"/>
    <property type="match status" value="1"/>
</dbReference>
<keyword evidence="15" id="KW-0479">Metal-binding</keyword>
<keyword evidence="3" id="KW-0813">Transport</keyword>
<keyword evidence="9" id="KW-0406">Ion transport</keyword>
<dbReference type="GO" id="GO:0046872">
    <property type="term" value="F:metal ion binding"/>
    <property type="evidence" value="ECO:0007669"/>
    <property type="project" value="UniProtKB-KW"/>
</dbReference>
<dbReference type="Pfam" id="PF00209">
    <property type="entry name" value="SNF"/>
    <property type="match status" value="1"/>
</dbReference>
<dbReference type="EMBL" id="LJIJ01001215">
    <property type="protein sequence ID" value="ODM92488.1"/>
    <property type="molecule type" value="Genomic_DNA"/>
</dbReference>
<sequence length="619" mass="69301">MSSGYENKGFEASPELPPPYKEQPGLPMTEVGSPVATNNNKTKEQEITDAESQGVPDRIQWDSQWEFLMSCISMSVGLGNVWRFPVTAYENGGGAFLIPYLIVLIVIGRPIYFLELTLGQFSSFSQIKCWKCAPFFKGVGYGSMIATMAVLTYYVSIMALTVYYFVASFQKNLPWANCDETWAGDGNCNGTGSATNQSVPEMYFLREVIKEAADIKNGVGTPDWKLSICLVFSWVLIFGSLIRGVQSSGKVAYFTAIFPYFVMIILLVRGLTLKGAWKGIEYFVRPDWGKLVEPGVWYAAVSQCFFSLNTGFGSIIMFSSYNPFNHNIYRDAWIVSFMDTFTSLLAGFTIFAVLGNLAEELNVDIKEVVQGGAGLAFVSYPDAIAKFGWVPQLFAVLFFLMLFTLGLGSSVSDAGAIITIFCDRFPKLVRWHATLVVCLLGCAVGIVYTTPGGQFMVDLVDFFGGSFVIYTTSVLEVIGIAWIYGVYNYLDDIEFMLGFRLGWYWKICWGVLIPIFLTIILVYSLAEDISPTHNNQTYPVIALVFGWLLAAVSLLAFPIFGFQAMTKVVATNWKDKFLGSLKPHPKWGPRNPKKREEWLEFKRSRPQMSIFERIKQKKL</sequence>
<evidence type="ECO:0000256" key="6">
    <source>
        <dbReference type="ARBA" id="ARBA00022970"/>
    </source>
</evidence>
<evidence type="ECO:0000256" key="3">
    <source>
        <dbReference type="ARBA" id="ARBA00022448"/>
    </source>
</evidence>
<evidence type="ECO:0000256" key="11">
    <source>
        <dbReference type="ARBA" id="ARBA00023180"/>
    </source>
</evidence>
<feature type="binding site" evidence="15">
    <location>
        <position position="76"/>
    </location>
    <ligand>
        <name>Na(+)</name>
        <dbReference type="ChEBI" id="CHEBI:29101"/>
        <label>1</label>
    </ligand>
</feature>
<comment type="function">
    <text evidence="13">Unusual broad substrate spectrum amino acid:sodium cotransporter that promotes absorption of the D isomers of essential amino acids. Neutral amino acids are the preferred substrates, especially methionine and phenylalanine.</text>
</comment>
<feature type="binding site" evidence="15">
    <location>
        <position position="405"/>
    </location>
    <ligand>
        <name>Na(+)</name>
        <dbReference type="ChEBI" id="CHEBI:29101"/>
        <label>1</label>
    </ligand>
</feature>
<keyword evidence="10 17" id="KW-0472">Membrane</keyword>
<reference evidence="18 19" key="1">
    <citation type="journal article" date="2016" name="Genome Biol. Evol.">
        <title>Gene Family Evolution Reflects Adaptation to Soil Environmental Stressors in the Genome of the Collembolan Orchesella cincta.</title>
        <authorList>
            <person name="Faddeeva-Vakhrusheva A."/>
            <person name="Derks M.F."/>
            <person name="Anvar S.Y."/>
            <person name="Agamennone V."/>
            <person name="Suring W."/>
            <person name="Smit S."/>
            <person name="van Straalen N.M."/>
            <person name="Roelofs D."/>
        </authorList>
    </citation>
    <scope>NUCLEOTIDE SEQUENCE [LARGE SCALE GENOMIC DNA]</scope>
    <source>
        <tissue evidence="18">Mixed pool</tissue>
    </source>
</reference>
<evidence type="ECO:0000256" key="12">
    <source>
        <dbReference type="ARBA" id="ARBA00023201"/>
    </source>
</evidence>
<evidence type="ECO:0000256" key="5">
    <source>
        <dbReference type="ARBA" id="ARBA00022847"/>
    </source>
</evidence>
<keyword evidence="6" id="KW-0029">Amino-acid transport</keyword>
<dbReference type="GO" id="GO:0089718">
    <property type="term" value="P:amino acid import across plasma membrane"/>
    <property type="evidence" value="ECO:0007669"/>
    <property type="project" value="TreeGrafter"/>
</dbReference>
<keyword evidence="8 15" id="KW-0915">Sodium</keyword>
<evidence type="ECO:0000313" key="18">
    <source>
        <dbReference type="EMBL" id="ODM92488.1"/>
    </source>
</evidence>
<evidence type="ECO:0000256" key="8">
    <source>
        <dbReference type="ARBA" id="ARBA00023053"/>
    </source>
</evidence>
<feature type="binding site" evidence="15">
    <location>
        <position position="307"/>
    </location>
    <ligand>
        <name>Na(+)</name>
        <dbReference type="ChEBI" id="CHEBI:29101"/>
        <label>1</label>
    </ligand>
</feature>
<evidence type="ECO:0000256" key="4">
    <source>
        <dbReference type="ARBA" id="ARBA00022692"/>
    </source>
</evidence>
<evidence type="ECO:0000313" key="19">
    <source>
        <dbReference type="Proteomes" id="UP000094527"/>
    </source>
</evidence>
<dbReference type="PROSITE" id="PS50267">
    <property type="entry name" value="NA_NEUROTRAN_SYMP_3"/>
    <property type="match status" value="1"/>
</dbReference>
<dbReference type="PANTHER" id="PTHR11616:SF321">
    <property type="entry name" value="SODIUM-DEPENDENT NUTRIENT AMINO ACID TRANSPORTER 1-RELATED"/>
    <property type="match status" value="1"/>
</dbReference>
<feature type="transmembrane region" description="Helical" evidence="17">
    <location>
        <begin position="389"/>
        <end position="407"/>
    </location>
</feature>
<dbReference type="GO" id="GO:0005283">
    <property type="term" value="F:amino acid:sodium symporter activity"/>
    <property type="evidence" value="ECO:0007669"/>
    <property type="project" value="TreeGrafter"/>
</dbReference>
<dbReference type="PROSITE" id="PS00754">
    <property type="entry name" value="NA_NEUROTRAN_SYMP_2"/>
    <property type="match status" value="1"/>
</dbReference>
<evidence type="ECO:0000256" key="1">
    <source>
        <dbReference type="ARBA" id="ARBA00004141"/>
    </source>
</evidence>
<organism evidence="18 19">
    <name type="scientific">Orchesella cincta</name>
    <name type="common">Springtail</name>
    <name type="synonym">Podura cincta</name>
    <dbReference type="NCBI Taxonomy" id="48709"/>
    <lineage>
        <taxon>Eukaryota</taxon>
        <taxon>Metazoa</taxon>
        <taxon>Ecdysozoa</taxon>
        <taxon>Arthropoda</taxon>
        <taxon>Hexapoda</taxon>
        <taxon>Collembola</taxon>
        <taxon>Entomobryomorpha</taxon>
        <taxon>Entomobryoidea</taxon>
        <taxon>Orchesellidae</taxon>
        <taxon>Orchesellinae</taxon>
        <taxon>Orchesella</taxon>
    </lineage>
</organism>
<dbReference type="AlphaFoldDB" id="A0A1D2MHJ7"/>
<feature type="transmembrane region" description="Helical" evidence="17">
    <location>
        <begin position="333"/>
        <end position="354"/>
    </location>
</feature>
<keyword evidence="19" id="KW-1185">Reference proteome</keyword>
<feature type="transmembrane region" description="Helical" evidence="17">
    <location>
        <begin position="538"/>
        <end position="557"/>
    </location>
</feature>
<keyword evidence="7 17" id="KW-1133">Transmembrane helix</keyword>
<evidence type="ECO:0000256" key="13">
    <source>
        <dbReference type="ARBA" id="ARBA00037785"/>
    </source>
</evidence>
<comment type="subcellular location">
    <subcellularLocation>
        <location evidence="1">Membrane</location>
        <topology evidence="1">Multi-pass membrane protein</topology>
    </subcellularLocation>
</comment>
<feature type="region of interest" description="Disordered" evidence="16">
    <location>
        <begin position="1"/>
        <end position="53"/>
    </location>
</feature>
<feature type="transmembrane region" description="Helical" evidence="17">
    <location>
        <begin position="468"/>
        <end position="490"/>
    </location>
</feature>
<keyword evidence="12" id="KW-0739">Sodium transport</keyword>
<gene>
    <name evidence="18" type="ORF">Ocin01_14193</name>
</gene>
<evidence type="ECO:0000256" key="7">
    <source>
        <dbReference type="ARBA" id="ARBA00022989"/>
    </source>
</evidence>
<dbReference type="STRING" id="48709.A0A1D2MHJ7"/>
<feature type="binding site" evidence="15">
    <location>
        <position position="409"/>
    </location>
    <ligand>
        <name>Na(+)</name>
        <dbReference type="ChEBI" id="CHEBI:29101"/>
        <label>1</label>
    </ligand>
</feature>
<evidence type="ECO:0000256" key="9">
    <source>
        <dbReference type="ARBA" id="ARBA00023065"/>
    </source>
</evidence>
<feature type="transmembrane region" description="Helical" evidence="17">
    <location>
        <begin position="257"/>
        <end position="277"/>
    </location>
</feature>
<dbReference type="OMA" id="YFLTYYA"/>
<accession>A0A1D2MHJ7</accession>
<dbReference type="InterPro" id="IPR000175">
    <property type="entry name" value="Na/ntran_symport"/>
</dbReference>